<sequence length="75" mass="8154">MLASVNVKCTVNNCYFWAKDNVCSADSILITSDQAVQDHPSMSFGNEEEGNLIQAIGSTPAHSMTETACHTFKSR</sequence>
<keyword evidence="3" id="KW-1185">Reference proteome</keyword>
<feature type="domain" description="DUF1540" evidence="1">
    <location>
        <begin position="7"/>
        <end position="72"/>
    </location>
</feature>
<gene>
    <name evidence="2" type="ORF">SAMN00768000_2003</name>
</gene>
<organism evidence="2 3">
    <name type="scientific">Sulfobacillus thermosulfidooxidans (strain DSM 9293 / VKM B-1269 / AT-1)</name>
    <dbReference type="NCBI Taxonomy" id="929705"/>
    <lineage>
        <taxon>Bacteria</taxon>
        <taxon>Bacillati</taxon>
        <taxon>Bacillota</taxon>
        <taxon>Clostridia</taxon>
        <taxon>Eubacteriales</taxon>
        <taxon>Clostridiales Family XVII. Incertae Sedis</taxon>
        <taxon>Sulfobacillus</taxon>
    </lineage>
</organism>
<reference evidence="3" key="1">
    <citation type="submission" date="2017-04" db="EMBL/GenBank/DDBJ databases">
        <authorList>
            <person name="Varghese N."/>
            <person name="Submissions S."/>
        </authorList>
    </citation>
    <scope>NUCLEOTIDE SEQUENCE [LARGE SCALE GENOMIC DNA]</scope>
    <source>
        <strain evidence="3">DSM 9293</strain>
    </source>
</reference>
<accession>A0A1W1WG82</accession>
<dbReference type="Pfam" id="PF07561">
    <property type="entry name" value="DUF1540"/>
    <property type="match status" value="1"/>
</dbReference>
<protein>
    <recommendedName>
        <fullName evidence="1">DUF1540 domain-containing protein</fullName>
    </recommendedName>
</protein>
<dbReference type="InterPro" id="IPR011437">
    <property type="entry name" value="DUF1540"/>
</dbReference>
<evidence type="ECO:0000313" key="3">
    <source>
        <dbReference type="Proteomes" id="UP000192660"/>
    </source>
</evidence>
<evidence type="ECO:0000313" key="2">
    <source>
        <dbReference type="EMBL" id="SMC05060.1"/>
    </source>
</evidence>
<evidence type="ECO:0000259" key="1">
    <source>
        <dbReference type="Pfam" id="PF07561"/>
    </source>
</evidence>
<dbReference type="EMBL" id="FWWY01000001">
    <property type="protein sequence ID" value="SMC05060.1"/>
    <property type="molecule type" value="Genomic_DNA"/>
</dbReference>
<dbReference type="Proteomes" id="UP000192660">
    <property type="component" value="Unassembled WGS sequence"/>
</dbReference>
<dbReference type="AlphaFoldDB" id="A0A1W1WG82"/>
<proteinExistence type="predicted"/>
<name>A0A1W1WG82_SULTA</name>
<dbReference type="STRING" id="28034.BFX07_15025"/>